<dbReference type="GeneID" id="56039847"/>
<keyword evidence="1" id="KW-0805">Transcription regulation</keyword>
<accession>A0A7D5LDJ2</accession>
<sequence length="218" mass="24430">MYEATFELQGEGLVAELSREFSADIQLWCNDHSDLLYVRSERVASFRDELSGAVGIQESIRQGNQLVVVTDHCLRKEEQTLVETHLADNGCLSLPPLIYENGTKRSKVLALDPASLTAVYEGLRDDGAVTVRAKREIKGLHPDVPVLGLDDVFPRLSDRQFETFRVACDSGYYEVPRGTTTEEIGERLGIDRRTAEYHLRRAENKIAASLADHLTLLQ</sequence>
<gene>
    <name evidence="5" type="ORF">HUG12_20270</name>
</gene>
<dbReference type="GO" id="GO:0006355">
    <property type="term" value="P:regulation of DNA-templated transcription"/>
    <property type="evidence" value="ECO:0007669"/>
    <property type="project" value="InterPro"/>
</dbReference>
<dbReference type="PANTHER" id="PTHR34236:SF1">
    <property type="entry name" value="DIMETHYL SULFOXIDE REDUCTASE TRANSCRIPTIONAL ACTIVATOR"/>
    <property type="match status" value="1"/>
</dbReference>
<name>A0A7D5LDJ2_9EURY</name>
<keyword evidence="2" id="KW-0804">Transcription</keyword>
<dbReference type="KEGG" id="halu:HUG12_20270"/>
<evidence type="ECO:0000259" key="4">
    <source>
        <dbReference type="Pfam" id="PF24280"/>
    </source>
</evidence>
<dbReference type="GO" id="GO:0003677">
    <property type="term" value="F:DNA binding"/>
    <property type="evidence" value="ECO:0007669"/>
    <property type="project" value="InterPro"/>
</dbReference>
<evidence type="ECO:0000256" key="2">
    <source>
        <dbReference type="ARBA" id="ARBA00023163"/>
    </source>
</evidence>
<evidence type="ECO:0000259" key="3">
    <source>
        <dbReference type="Pfam" id="PF04967"/>
    </source>
</evidence>
<feature type="domain" description="HVO-A0563 N-terminal" evidence="4">
    <location>
        <begin position="3"/>
        <end position="145"/>
    </location>
</feature>
<organism evidence="5 6">
    <name type="scientific">Halorarum salinum</name>
    <dbReference type="NCBI Taxonomy" id="2743089"/>
    <lineage>
        <taxon>Archaea</taxon>
        <taxon>Methanobacteriati</taxon>
        <taxon>Methanobacteriota</taxon>
        <taxon>Stenosarchaea group</taxon>
        <taxon>Halobacteria</taxon>
        <taxon>Halobacteriales</taxon>
        <taxon>Haloferacaceae</taxon>
        <taxon>Halorarum</taxon>
    </lineage>
</organism>
<dbReference type="AlphaFoldDB" id="A0A7D5LDJ2"/>
<evidence type="ECO:0000313" key="6">
    <source>
        <dbReference type="Proteomes" id="UP000509626"/>
    </source>
</evidence>
<dbReference type="InterPro" id="IPR036388">
    <property type="entry name" value="WH-like_DNA-bd_sf"/>
</dbReference>
<keyword evidence="6" id="KW-1185">Reference proteome</keyword>
<dbReference type="InterPro" id="IPR016032">
    <property type="entry name" value="Sig_transdc_resp-reg_C-effctor"/>
</dbReference>
<feature type="domain" description="HTH bat-type" evidence="3">
    <location>
        <begin position="156"/>
        <end position="207"/>
    </location>
</feature>
<dbReference type="Pfam" id="PF04967">
    <property type="entry name" value="HTH_10"/>
    <property type="match status" value="1"/>
</dbReference>
<proteinExistence type="predicted"/>
<dbReference type="OrthoDB" id="202021at2157"/>
<reference evidence="5 6" key="1">
    <citation type="submission" date="2020-06" db="EMBL/GenBank/DDBJ databases">
        <title>NJ-3-1, isolated from saline soil.</title>
        <authorList>
            <person name="Cui H.L."/>
            <person name="Shi X."/>
        </authorList>
    </citation>
    <scope>NUCLEOTIDE SEQUENCE [LARGE SCALE GENOMIC DNA]</scope>
    <source>
        <strain evidence="5 6">NJ-3-1</strain>
    </source>
</reference>
<dbReference type="SUPFAM" id="SSF46894">
    <property type="entry name" value="C-terminal effector domain of the bipartite response regulators"/>
    <property type="match status" value="1"/>
</dbReference>
<evidence type="ECO:0000256" key="1">
    <source>
        <dbReference type="ARBA" id="ARBA00023015"/>
    </source>
</evidence>
<dbReference type="InterPro" id="IPR007050">
    <property type="entry name" value="HTH_bacterioopsin"/>
</dbReference>
<dbReference type="EMBL" id="CP058579">
    <property type="protein sequence ID" value="QLG64131.1"/>
    <property type="molecule type" value="Genomic_DNA"/>
</dbReference>
<dbReference type="Pfam" id="PF24280">
    <property type="entry name" value="HVO_A0563_N"/>
    <property type="match status" value="1"/>
</dbReference>
<dbReference type="RefSeq" id="WP_179270714.1">
    <property type="nucleotide sequence ID" value="NZ_CP058579.1"/>
</dbReference>
<evidence type="ECO:0000313" key="5">
    <source>
        <dbReference type="EMBL" id="QLG64131.1"/>
    </source>
</evidence>
<dbReference type="PANTHER" id="PTHR34236">
    <property type="entry name" value="DIMETHYL SULFOXIDE REDUCTASE TRANSCRIPTIONAL ACTIVATOR"/>
    <property type="match status" value="1"/>
</dbReference>
<dbReference type="InterPro" id="IPR056531">
    <property type="entry name" value="HVO_A0563_N"/>
</dbReference>
<dbReference type="Proteomes" id="UP000509626">
    <property type="component" value="Chromosome"/>
</dbReference>
<protein>
    <submittedName>
        <fullName evidence="5">Helix-turn-helix domain-containing protein</fullName>
    </submittedName>
</protein>
<dbReference type="Gene3D" id="1.10.10.10">
    <property type="entry name" value="Winged helix-like DNA-binding domain superfamily/Winged helix DNA-binding domain"/>
    <property type="match status" value="1"/>
</dbReference>